<evidence type="ECO:0000256" key="3">
    <source>
        <dbReference type="ARBA" id="ARBA00008472"/>
    </source>
</evidence>
<comment type="subcellular location">
    <subcellularLocation>
        <location evidence="2">Membrane</location>
    </subcellularLocation>
    <subcellularLocation>
        <location evidence="10">Mitochondrion membrane</location>
        <topology evidence="10">Multi-pass membrane protein</topology>
    </subcellularLocation>
</comment>
<evidence type="ECO:0000256" key="7">
    <source>
        <dbReference type="ARBA" id="ARBA00022989"/>
    </source>
</evidence>
<keyword evidence="5 10" id="KW-0813">Transport</keyword>
<keyword evidence="10 11" id="KW-0496">Mitochondrion</keyword>
<dbReference type="PANTHER" id="PTHR11058:SF9">
    <property type="entry name" value="NADH-UBIQUINONE OXIDOREDUCTASE CHAIN 3"/>
    <property type="match status" value="1"/>
</dbReference>
<evidence type="ECO:0000256" key="10">
    <source>
        <dbReference type="RuleBase" id="RU003640"/>
    </source>
</evidence>
<comment type="catalytic activity">
    <reaction evidence="9 10">
        <text>a ubiquinone + NADH + 5 H(+)(in) = a ubiquinol + NAD(+) + 4 H(+)(out)</text>
        <dbReference type="Rhea" id="RHEA:29091"/>
        <dbReference type="Rhea" id="RHEA-COMP:9565"/>
        <dbReference type="Rhea" id="RHEA-COMP:9566"/>
        <dbReference type="ChEBI" id="CHEBI:15378"/>
        <dbReference type="ChEBI" id="CHEBI:16389"/>
        <dbReference type="ChEBI" id="CHEBI:17976"/>
        <dbReference type="ChEBI" id="CHEBI:57540"/>
        <dbReference type="ChEBI" id="CHEBI:57945"/>
        <dbReference type="EC" id="7.1.1.2"/>
    </reaction>
</comment>
<evidence type="ECO:0000256" key="5">
    <source>
        <dbReference type="ARBA" id="ARBA00022448"/>
    </source>
</evidence>
<protein>
    <recommendedName>
        <fullName evidence="4 10">NADH-ubiquinone oxidoreductase chain 3</fullName>
        <ecNumber evidence="10">7.1.1.2</ecNumber>
    </recommendedName>
</protein>
<gene>
    <name evidence="11" type="primary">nad3</name>
</gene>
<name>A0A6N0GXM1_ZYGCR</name>
<dbReference type="AlphaFoldDB" id="A0A6N0GXM1"/>
<dbReference type="GO" id="GO:0008137">
    <property type="term" value="F:NADH dehydrogenase (ubiquinone) activity"/>
    <property type="evidence" value="ECO:0007669"/>
    <property type="project" value="UniProtKB-UniRule"/>
</dbReference>
<keyword evidence="10" id="KW-1278">Translocase</keyword>
<keyword evidence="8 10" id="KW-0472">Membrane</keyword>
<organism evidence="11">
    <name type="scientific">Zygnema circumcarinatum</name>
    <name type="common">Green alga</name>
    <dbReference type="NCBI Taxonomy" id="35869"/>
    <lineage>
        <taxon>Eukaryota</taxon>
        <taxon>Viridiplantae</taxon>
        <taxon>Streptophyta</taxon>
        <taxon>Zygnematophyceae</taxon>
        <taxon>Zygnematophycidae</taxon>
        <taxon>Zygnematales</taxon>
        <taxon>Zygnemataceae</taxon>
        <taxon>Zygnema</taxon>
    </lineage>
</organism>
<keyword evidence="10" id="KW-0679">Respiratory chain</keyword>
<comment type="function">
    <text evidence="1">Core subunit of the mitochondrial membrane respiratory chain NADH dehydrogenase (Complex I) that is believed to belong to the minimal assembly required for catalysis. Complex I functions in the transfer of electrons from NADH to the respiratory chain. The immediate electron acceptor for the enzyme is believed to be ubiquinone.</text>
</comment>
<dbReference type="InterPro" id="IPR038430">
    <property type="entry name" value="NDAH_ubi_oxred_su3_sf"/>
</dbReference>
<keyword evidence="10" id="KW-0520">NAD</keyword>
<comment type="function">
    <text evidence="10">Core subunit of the mitochondrial membrane respiratory chain NADH dehydrogenase (Complex I) which catalyzes electron transfer from NADH through the respiratory chain, using ubiquinone as an electron acceptor. Essential for the catalytic activity of complex I.</text>
</comment>
<dbReference type="EMBL" id="MT040698">
    <property type="protein sequence ID" value="QKQ14692.1"/>
    <property type="molecule type" value="Genomic_DNA"/>
</dbReference>
<dbReference type="Pfam" id="PF00507">
    <property type="entry name" value="Oxidored_q4"/>
    <property type="match status" value="1"/>
</dbReference>
<sequence length="130" mass="15096">MEFAPISVYLIISLILSLILVGVSFLFSSSSNLAYPEKLSAYECGFDPFDDARSRFDIRFYLVSILFIIFGATVNYQLNVYVDACTQKRIQLTYRSDFFVSLGSLFEQNRFIWFLVYDGVFVDFNHRLCI</sequence>
<dbReference type="GO" id="GO:0031966">
    <property type="term" value="C:mitochondrial membrane"/>
    <property type="evidence" value="ECO:0007669"/>
    <property type="project" value="UniProtKB-SubCell"/>
</dbReference>
<feature type="transmembrane region" description="Helical" evidence="10">
    <location>
        <begin position="60"/>
        <end position="78"/>
    </location>
</feature>
<evidence type="ECO:0000256" key="9">
    <source>
        <dbReference type="ARBA" id="ARBA00049551"/>
    </source>
</evidence>
<accession>A0A6N0GXM1</accession>
<keyword evidence="10" id="KW-0830">Ubiquinone</keyword>
<evidence type="ECO:0000313" key="11">
    <source>
        <dbReference type="EMBL" id="QKQ14692.1"/>
    </source>
</evidence>
<evidence type="ECO:0000256" key="8">
    <source>
        <dbReference type="ARBA" id="ARBA00023136"/>
    </source>
</evidence>
<reference evidence="11" key="1">
    <citation type="journal article" date="2020" name="J. Exp. Bot.">
        <title>Zygnema circumcarinatum UTEX 1559 chloroplast and mitochondrial genomes provide insight into land plant evolution.</title>
        <authorList>
            <person name="Orton L.M."/>
            <person name="Fitzek E."/>
            <person name="Feng X."/>
            <person name="Grayburn W.S."/>
            <person name="Mower J.P."/>
            <person name="Liu K."/>
            <person name="Zhang C."/>
            <person name="Duvall M.R."/>
            <person name="Yin Y."/>
        </authorList>
    </citation>
    <scope>NUCLEOTIDE SEQUENCE</scope>
    <source>
        <strain evidence="11">UTEX 1559 mating type +</strain>
    </source>
</reference>
<dbReference type="InterPro" id="IPR000440">
    <property type="entry name" value="NADH_UbQ/plastoQ_OxRdtase_su3"/>
</dbReference>
<evidence type="ECO:0000256" key="2">
    <source>
        <dbReference type="ARBA" id="ARBA00004370"/>
    </source>
</evidence>
<dbReference type="GO" id="GO:0030964">
    <property type="term" value="C:NADH dehydrogenase complex"/>
    <property type="evidence" value="ECO:0007669"/>
    <property type="project" value="TreeGrafter"/>
</dbReference>
<keyword evidence="10" id="KW-0249">Electron transport</keyword>
<geneLocation type="mitochondrion" evidence="11"/>
<feature type="transmembrane region" description="Helical" evidence="10">
    <location>
        <begin position="6"/>
        <end position="28"/>
    </location>
</feature>
<evidence type="ECO:0000256" key="4">
    <source>
        <dbReference type="ARBA" id="ARBA00021007"/>
    </source>
</evidence>
<evidence type="ECO:0000256" key="1">
    <source>
        <dbReference type="ARBA" id="ARBA00003257"/>
    </source>
</evidence>
<keyword evidence="7 10" id="KW-1133">Transmembrane helix</keyword>
<dbReference type="PANTHER" id="PTHR11058">
    <property type="entry name" value="NADH-UBIQUINONE OXIDOREDUCTASE CHAIN 3"/>
    <property type="match status" value="1"/>
</dbReference>
<dbReference type="EC" id="7.1.1.2" evidence="10"/>
<dbReference type="Gene3D" id="1.20.58.1610">
    <property type="entry name" value="NADH:ubiquinone/plastoquinone oxidoreductase, chain 3"/>
    <property type="match status" value="1"/>
</dbReference>
<keyword evidence="6 10" id="KW-0812">Transmembrane</keyword>
<proteinExistence type="inferred from homology"/>
<evidence type="ECO:0000256" key="6">
    <source>
        <dbReference type="ARBA" id="ARBA00022692"/>
    </source>
</evidence>
<comment type="similarity">
    <text evidence="3 10">Belongs to the complex I subunit 3 family.</text>
</comment>